<dbReference type="AlphaFoldDB" id="A0A161W414"/>
<evidence type="ECO:0000313" key="3">
    <source>
        <dbReference type="Proteomes" id="UP000076519"/>
    </source>
</evidence>
<dbReference type="PATRIC" id="fig|1359.32.peg.269"/>
<dbReference type="EMBL" id="LIYF01000006">
    <property type="protein sequence ID" value="KZK08059.1"/>
    <property type="molecule type" value="Genomic_DNA"/>
</dbReference>
<gene>
    <name evidence="2" type="ORF">AB996_0356</name>
</gene>
<evidence type="ECO:0000313" key="2">
    <source>
        <dbReference type="EMBL" id="KZK08059.1"/>
    </source>
</evidence>
<sequence>MSKENKNLILGIVSIVIGTIVAIFLLKTLFGALQMLLKTQSGSVIVAALITGFVALFTLFYNKRKELQQKREQYLYEERMKAYAKFYDLFFRFMEIEGSNLKKPRPEEMLELKQQLMMWASGETISAFQKSIMQVDENSSSNESMYKMESFLLQMRKDLGNNTAKHGELIPIIINNSDDIDKYRNYVSTRK</sequence>
<keyword evidence="1" id="KW-0812">Transmembrane</keyword>
<dbReference type="Proteomes" id="UP000076519">
    <property type="component" value="Unassembled WGS sequence"/>
</dbReference>
<feature type="transmembrane region" description="Helical" evidence="1">
    <location>
        <begin position="42"/>
        <end position="61"/>
    </location>
</feature>
<reference evidence="2 3" key="1">
    <citation type="submission" date="2015-08" db="EMBL/GenBank/DDBJ databases">
        <title>Draft Genome Sequences of 11 Lactococcus lactis subspecies cremoris strains.</title>
        <authorList>
            <person name="Wels M."/>
            <person name="Backus L."/>
            <person name="Boekhorst J."/>
            <person name="Dijkstra A."/>
            <person name="Beerthuizen M."/>
            <person name="Siezen R."/>
            <person name="Bachmann H."/>
            <person name="Van Hijum S."/>
        </authorList>
    </citation>
    <scope>NUCLEOTIDE SEQUENCE [LARGE SCALE GENOMIC DNA]</scope>
    <source>
        <strain evidence="2 3">KW10</strain>
    </source>
</reference>
<accession>A0A161W414</accession>
<feature type="transmembrane region" description="Helical" evidence="1">
    <location>
        <begin position="7"/>
        <end position="30"/>
    </location>
</feature>
<proteinExistence type="predicted"/>
<organism evidence="2 3">
    <name type="scientific">Lactococcus lactis subsp. cremoris</name>
    <name type="common">Streptococcus cremoris</name>
    <dbReference type="NCBI Taxonomy" id="1359"/>
    <lineage>
        <taxon>Bacteria</taxon>
        <taxon>Bacillati</taxon>
        <taxon>Bacillota</taxon>
        <taxon>Bacilli</taxon>
        <taxon>Lactobacillales</taxon>
        <taxon>Streptococcaceae</taxon>
        <taxon>Lactococcus</taxon>
    </lineage>
</organism>
<protein>
    <submittedName>
        <fullName evidence="2">Uncharacterized protein</fullName>
    </submittedName>
</protein>
<keyword evidence="1" id="KW-1133">Transmembrane helix</keyword>
<name>A0A161W414_LACLC</name>
<dbReference type="RefSeq" id="WP_063281173.1">
    <property type="nucleotide sequence ID" value="NZ_LIYF01000006.1"/>
</dbReference>
<evidence type="ECO:0000256" key="1">
    <source>
        <dbReference type="SAM" id="Phobius"/>
    </source>
</evidence>
<comment type="caution">
    <text evidence="2">The sequence shown here is derived from an EMBL/GenBank/DDBJ whole genome shotgun (WGS) entry which is preliminary data.</text>
</comment>
<keyword evidence="1" id="KW-0472">Membrane</keyword>